<proteinExistence type="predicted"/>
<dbReference type="GO" id="GO:0000981">
    <property type="term" value="F:DNA-binding transcription factor activity, RNA polymerase II-specific"/>
    <property type="evidence" value="ECO:0007669"/>
    <property type="project" value="TreeGrafter"/>
</dbReference>
<dbReference type="OrthoDB" id="8114442at2759"/>
<accession>A0A183GJA3</accession>
<evidence type="ECO:0000256" key="3">
    <source>
        <dbReference type="ARBA" id="ARBA00022771"/>
    </source>
</evidence>
<evidence type="ECO:0000313" key="8">
    <source>
        <dbReference type="Proteomes" id="UP000050761"/>
    </source>
</evidence>
<keyword evidence="3 5" id="KW-0863">Zinc-finger</keyword>
<dbReference type="AlphaFoldDB" id="A0A183GJA3"/>
<evidence type="ECO:0000313" key="7">
    <source>
        <dbReference type="EMBL" id="VDP34457.1"/>
    </source>
</evidence>
<evidence type="ECO:0000256" key="5">
    <source>
        <dbReference type="PROSITE-ProRule" id="PRU00042"/>
    </source>
</evidence>
<dbReference type="WBParaSite" id="HPBE_0002274901-mRNA-1">
    <property type="protein sequence ID" value="HPBE_0002274901-mRNA-1"/>
    <property type="gene ID" value="HPBE_0002274901"/>
</dbReference>
<keyword evidence="2" id="KW-0677">Repeat</keyword>
<gene>
    <name evidence="7" type="ORF">HPBE_LOCUS22746</name>
</gene>
<dbReference type="GO" id="GO:0005634">
    <property type="term" value="C:nucleus"/>
    <property type="evidence" value="ECO:0007669"/>
    <property type="project" value="UniProtKB-ARBA"/>
</dbReference>
<reference evidence="7 8" key="1">
    <citation type="submission" date="2018-11" db="EMBL/GenBank/DDBJ databases">
        <authorList>
            <consortium name="Pathogen Informatics"/>
        </authorList>
    </citation>
    <scope>NUCLEOTIDE SEQUENCE [LARGE SCALE GENOMIC DNA]</scope>
</reference>
<evidence type="ECO:0000313" key="9">
    <source>
        <dbReference type="WBParaSite" id="HPBE_0002274901-mRNA-1"/>
    </source>
</evidence>
<accession>A0A3P8C2X8</accession>
<dbReference type="GO" id="GO:0008270">
    <property type="term" value="F:zinc ion binding"/>
    <property type="evidence" value="ECO:0007669"/>
    <property type="project" value="UniProtKB-KW"/>
</dbReference>
<sequence length="391" mass="43754">MDPQLAAHSGVFSLILQRMMLEAHAANGAILSHFGHVYPAGKDVTMPLLPLSRSNSKPLEGPPSWQLWRKDSVRAHKRQNLEMKISLLKKRKEQQVECRGESDLVVKKSDDEEACKEELVGEGCDSSCDGMDDKSEGVLDVVGGAESDKETGSEQVFKSPHAADVHFKKAHKKPAARAGSSRFSTIDDPSRDCVCGTEACPLLACGCRADGRFRWEYSFPPPTDCDECGKRFASAFQLREHISIQHLKERNFVCEECGQKFGRRGGLRRHVQMVHQNHLHMCPYEGCGHPGYKCSKALTAHIRSVHTNVRPYVCETCGKAFVRRNDLKMHTLTHTSETAFHCECGSKFRRLIYLKKHQRMCFSRNDDAACDSTEAVDDSSEAVDDSDDLEL</sequence>
<name>A0A183GJA3_HELPZ</name>
<feature type="domain" description="C2H2-type" evidence="6">
    <location>
        <begin position="252"/>
        <end position="280"/>
    </location>
</feature>
<evidence type="ECO:0000256" key="2">
    <source>
        <dbReference type="ARBA" id="ARBA00022737"/>
    </source>
</evidence>
<keyword evidence="8" id="KW-1185">Reference proteome</keyword>
<dbReference type="Pfam" id="PF00096">
    <property type="entry name" value="zf-C2H2"/>
    <property type="match status" value="3"/>
</dbReference>
<dbReference type="InterPro" id="IPR036236">
    <property type="entry name" value="Znf_C2H2_sf"/>
</dbReference>
<evidence type="ECO:0000259" key="6">
    <source>
        <dbReference type="PROSITE" id="PS50157"/>
    </source>
</evidence>
<protein>
    <submittedName>
        <fullName evidence="9">Protein krueppel</fullName>
    </submittedName>
</protein>
<dbReference type="PROSITE" id="PS00028">
    <property type="entry name" value="ZINC_FINGER_C2H2_1"/>
    <property type="match status" value="3"/>
</dbReference>
<organism evidence="8 9">
    <name type="scientific">Heligmosomoides polygyrus</name>
    <name type="common">Parasitic roundworm</name>
    <dbReference type="NCBI Taxonomy" id="6339"/>
    <lineage>
        <taxon>Eukaryota</taxon>
        <taxon>Metazoa</taxon>
        <taxon>Ecdysozoa</taxon>
        <taxon>Nematoda</taxon>
        <taxon>Chromadorea</taxon>
        <taxon>Rhabditida</taxon>
        <taxon>Rhabditina</taxon>
        <taxon>Rhabditomorpha</taxon>
        <taxon>Strongyloidea</taxon>
        <taxon>Heligmosomidae</taxon>
        <taxon>Heligmosomoides</taxon>
    </lineage>
</organism>
<evidence type="ECO:0000256" key="4">
    <source>
        <dbReference type="ARBA" id="ARBA00022833"/>
    </source>
</evidence>
<dbReference type="InterPro" id="IPR013087">
    <property type="entry name" value="Znf_C2H2_type"/>
</dbReference>
<keyword evidence="1" id="KW-0479">Metal-binding</keyword>
<evidence type="ECO:0000256" key="1">
    <source>
        <dbReference type="ARBA" id="ARBA00022723"/>
    </source>
</evidence>
<dbReference type="InterPro" id="IPR050329">
    <property type="entry name" value="GLI_C2H2-zinc-finger"/>
</dbReference>
<feature type="domain" description="C2H2-type" evidence="6">
    <location>
        <begin position="223"/>
        <end position="251"/>
    </location>
</feature>
<dbReference type="Gene3D" id="3.30.160.60">
    <property type="entry name" value="Classic Zinc Finger"/>
    <property type="match status" value="2"/>
</dbReference>
<dbReference type="PANTHER" id="PTHR19818">
    <property type="entry name" value="ZINC FINGER PROTEIN ZIC AND GLI"/>
    <property type="match status" value="1"/>
</dbReference>
<dbReference type="FunFam" id="3.30.160.60:FF:000072">
    <property type="entry name" value="zinc finger protein 143 isoform X1"/>
    <property type="match status" value="1"/>
</dbReference>
<dbReference type="SUPFAM" id="SSF57667">
    <property type="entry name" value="beta-beta-alpha zinc fingers"/>
    <property type="match status" value="2"/>
</dbReference>
<reference evidence="9" key="2">
    <citation type="submission" date="2019-09" db="UniProtKB">
        <authorList>
            <consortium name="WormBaseParasite"/>
        </authorList>
    </citation>
    <scope>IDENTIFICATION</scope>
</reference>
<dbReference type="EMBL" id="UZAH01034312">
    <property type="protein sequence ID" value="VDP34457.1"/>
    <property type="molecule type" value="Genomic_DNA"/>
</dbReference>
<dbReference type="PANTHER" id="PTHR19818:SF139">
    <property type="entry name" value="PAIR-RULE PROTEIN ODD-PAIRED"/>
    <property type="match status" value="1"/>
</dbReference>
<keyword evidence="4" id="KW-0862">Zinc</keyword>
<dbReference type="Proteomes" id="UP000050761">
    <property type="component" value="Unassembled WGS sequence"/>
</dbReference>
<dbReference type="GO" id="GO:0045944">
    <property type="term" value="P:positive regulation of transcription by RNA polymerase II"/>
    <property type="evidence" value="ECO:0007669"/>
    <property type="project" value="UniProtKB-ARBA"/>
</dbReference>
<dbReference type="SMART" id="SM00355">
    <property type="entry name" value="ZnF_C2H2"/>
    <property type="match status" value="4"/>
</dbReference>
<feature type="domain" description="C2H2-type" evidence="6">
    <location>
        <begin position="312"/>
        <end position="339"/>
    </location>
</feature>
<dbReference type="PROSITE" id="PS50157">
    <property type="entry name" value="ZINC_FINGER_C2H2_2"/>
    <property type="match status" value="3"/>
</dbReference>
<dbReference type="GO" id="GO:0000978">
    <property type="term" value="F:RNA polymerase II cis-regulatory region sequence-specific DNA binding"/>
    <property type="evidence" value="ECO:0007669"/>
    <property type="project" value="TreeGrafter"/>
</dbReference>